<keyword evidence="2 5" id="KW-0694">RNA-binding</keyword>
<dbReference type="OrthoDB" id="9806411at2"/>
<dbReference type="CDD" id="cd00495">
    <property type="entry name" value="Ribosomal_L25_TL5_CTC"/>
    <property type="match status" value="1"/>
</dbReference>
<dbReference type="RefSeq" id="WP_153714512.1">
    <property type="nucleotide sequence ID" value="NZ_CP045871.1"/>
</dbReference>
<feature type="region of interest" description="Disordered" evidence="6">
    <location>
        <begin position="184"/>
        <end position="205"/>
    </location>
</feature>
<dbReference type="InterPro" id="IPR037121">
    <property type="entry name" value="Ribosomal_bL25_C"/>
</dbReference>
<evidence type="ECO:0000313" key="9">
    <source>
        <dbReference type="EMBL" id="QGG81009.1"/>
    </source>
</evidence>
<keyword evidence="10" id="KW-1185">Reference proteome</keyword>
<dbReference type="InterPro" id="IPR020056">
    <property type="entry name" value="Rbsml_bL25/Gln-tRNA_synth_N"/>
</dbReference>
<dbReference type="Gene3D" id="2.40.240.10">
    <property type="entry name" value="Ribosomal Protein L25, Chain P"/>
    <property type="match status" value="1"/>
</dbReference>
<dbReference type="NCBIfam" id="NF004130">
    <property type="entry name" value="PRK05618.1-5"/>
    <property type="match status" value="1"/>
</dbReference>
<reference evidence="9 10" key="1">
    <citation type="submission" date="2019-11" db="EMBL/GenBank/DDBJ databases">
        <authorList>
            <person name="Khan S.A."/>
            <person name="Jeon C.O."/>
            <person name="Chun B.H."/>
        </authorList>
    </citation>
    <scope>NUCLEOTIDE SEQUENCE [LARGE SCALE GENOMIC DNA]</scope>
    <source>
        <strain evidence="9 10">IMCC 1097</strain>
    </source>
</reference>
<organism evidence="9 10">
    <name type="scientific">Litorivicinus lipolyticus</name>
    <dbReference type="NCBI Taxonomy" id="418701"/>
    <lineage>
        <taxon>Bacteria</taxon>
        <taxon>Pseudomonadati</taxon>
        <taxon>Pseudomonadota</taxon>
        <taxon>Gammaproteobacteria</taxon>
        <taxon>Oceanospirillales</taxon>
        <taxon>Litorivicinaceae</taxon>
        <taxon>Litorivicinus</taxon>
    </lineage>
</organism>
<evidence type="ECO:0000256" key="3">
    <source>
        <dbReference type="ARBA" id="ARBA00022980"/>
    </source>
</evidence>
<dbReference type="KEGG" id="llp:GH975_10690"/>
<evidence type="ECO:0000256" key="6">
    <source>
        <dbReference type="SAM" id="MobiDB-lite"/>
    </source>
</evidence>
<dbReference type="GO" id="GO:0006412">
    <property type="term" value="P:translation"/>
    <property type="evidence" value="ECO:0007669"/>
    <property type="project" value="UniProtKB-UniRule"/>
</dbReference>
<comment type="similarity">
    <text evidence="5">Belongs to the bacterial ribosomal protein bL25 family. CTC subfamily.</text>
</comment>
<keyword evidence="4 5" id="KW-0687">Ribonucleoprotein</keyword>
<dbReference type="PANTHER" id="PTHR33284">
    <property type="entry name" value="RIBOSOMAL PROTEIN L25/GLN-TRNA SYNTHETASE, ANTI-CODON-BINDING DOMAIN-CONTAINING PROTEIN"/>
    <property type="match status" value="1"/>
</dbReference>
<evidence type="ECO:0000256" key="2">
    <source>
        <dbReference type="ARBA" id="ARBA00022884"/>
    </source>
</evidence>
<keyword evidence="3 5" id="KW-0689">Ribosomal protein</keyword>
<evidence type="ECO:0000313" key="10">
    <source>
        <dbReference type="Proteomes" id="UP000388235"/>
    </source>
</evidence>
<comment type="subunit">
    <text evidence="5">Part of the 50S ribosomal subunit; part of the 5S rRNA/L5/L18/L25 subcomplex. Contacts the 5S rRNA. Binds to the 5S rRNA independently of L5 and L18.</text>
</comment>
<sequence length="205" mass="22233">MANFVLNATNRDVTGKGSSRRLRRLEDLVPAIVYGGQGEPAQLSLKHNELSKLLEDEAFYASVIDLSIDGASESVILKDLQRHPARPVILHADFMRIDMKVEIVVHVPLHFINEETCVGVKMQSGKIHHDASDVEVRCLPGDLPEYIEVDMIDVEAGTTLHLSDLVLPAGVISTQLALGADHDQPVVGVNKPSGAAADEDGESEE</sequence>
<comment type="function">
    <text evidence="5">This is one of the proteins that binds to the 5S RNA in the ribosome where it forms part of the central protuberance.</text>
</comment>
<proteinExistence type="inferred from homology"/>
<feature type="domain" description="Large ribosomal subunit protein bL25 beta" evidence="8">
    <location>
        <begin position="102"/>
        <end position="192"/>
    </location>
</feature>
<dbReference type="GO" id="GO:0022625">
    <property type="term" value="C:cytosolic large ribosomal subunit"/>
    <property type="evidence" value="ECO:0007669"/>
    <property type="project" value="TreeGrafter"/>
</dbReference>
<name>A0A5Q2Q8J1_9GAMM</name>
<protein>
    <recommendedName>
        <fullName evidence="5">Large ribosomal subunit protein bL25</fullName>
    </recommendedName>
    <alternativeName>
        <fullName evidence="5">General stress protein CTC</fullName>
    </alternativeName>
</protein>
<dbReference type="Pfam" id="PF01386">
    <property type="entry name" value="Ribosomal_L25p"/>
    <property type="match status" value="1"/>
</dbReference>
<accession>A0A5Q2Q8J1</accession>
<feature type="domain" description="Large ribosomal subunit protein bL25 L25" evidence="7">
    <location>
        <begin position="6"/>
        <end position="94"/>
    </location>
</feature>
<dbReference type="Proteomes" id="UP000388235">
    <property type="component" value="Chromosome"/>
</dbReference>
<evidence type="ECO:0000256" key="4">
    <source>
        <dbReference type="ARBA" id="ARBA00023274"/>
    </source>
</evidence>
<evidence type="ECO:0000256" key="5">
    <source>
        <dbReference type="HAMAP-Rule" id="MF_01334"/>
    </source>
</evidence>
<dbReference type="InterPro" id="IPR020057">
    <property type="entry name" value="Ribosomal_bL25_b-dom"/>
</dbReference>
<dbReference type="EMBL" id="CP045871">
    <property type="protein sequence ID" value="QGG81009.1"/>
    <property type="molecule type" value="Genomic_DNA"/>
</dbReference>
<dbReference type="Pfam" id="PF14693">
    <property type="entry name" value="Ribosomal_TL5_C"/>
    <property type="match status" value="1"/>
</dbReference>
<dbReference type="NCBIfam" id="TIGR00731">
    <property type="entry name" value="bL25_bact_ctc"/>
    <property type="match status" value="1"/>
</dbReference>
<evidence type="ECO:0000259" key="8">
    <source>
        <dbReference type="Pfam" id="PF14693"/>
    </source>
</evidence>
<dbReference type="GO" id="GO:0003735">
    <property type="term" value="F:structural constituent of ribosome"/>
    <property type="evidence" value="ECO:0007669"/>
    <property type="project" value="InterPro"/>
</dbReference>
<dbReference type="SUPFAM" id="SSF50715">
    <property type="entry name" value="Ribosomal protein L25-like"/>
    <property type="match status" value="1"/>
</dbReference>
<dbReference type="InterPro" id="IPR001021">
    <property type="entry name" value="Ribosomal_bL25_long"/>
</dbReference>
<dbReference type="InterPro" id="IPR011035">
    <property type="entry name" value="Ribosomal_bL25/Gln-tRNA_synth"/>
</dbReference>
<dbReference type="InterPro" id="IPR020930">
    <property type="entry name" value="Ribosomal_uL5_bac-type"/>
</dbReference>
<evidence type="ECO:0000259" key="7">
    <source>
        <dbReference type="Pfam" id="PF01386"/>
    </source>
</evidence>
<dbReference type="Gene3D" id="2.170.120.20">
    <property type="entry name" value="Ribosomal protein L25, beta domain"/>
    <property type="match status" value="1"/>
</dbReference>
<dbReference type="NCBIfam" id="NF004612">
    <property type="entry name" value="PRK05943.1"/>
    <property type="match status" value="1"/>
</dbReference>
<keyword evidence="1 5" id="KW-0699">rRNA-binding</keyword>
<dbReference type="InterPro" id="IPR029751">
    <property type="entry name" value="Ribosomal_L25_dom"/>
</dbReference>
<dbReference type="HAMAP" id="MF_01334">
    <property type="entry name" value="Ribosomal_bL25_CTC"/>
    <property type="match status" value="1"/>
</dbReference>
<dbReference type="GO" id="GO:0008097">
    <property type="term" value="F:5S rRNA binding"/>
    <property type="evidence" value="ECO:0007669"/>
    <property type="project" value="InterPro"/>
</dbReference>
<evidence type="ECO:0000256" key="1">
    <source>
        <dbReference type="ARBA" id="ARBA00022730"/>
    </source>
</evidence>
<dbReference type="PANTHER" id="PTHR33284:SF1">
    <property type="entry name" value="RIBOSOMAL PROTEIN L25_GLN-TRNA SYNTHETASE, ANTI-CODON-BINDING DOMAIN-CONTAINING PROTEIN"/>
    <property type="match status" value="1"/>
</dbReference>
<dbReference type="AlphaFoldDB" id="A0A5Q2Q8J1"/>
<gene>
    <name evidence="5" type="primary">rplY</name>
    <name evidence="5" type="synonym">ctc</name>
    <name evidence="9" type="ORF">GH975_10690</name>
</gene>